<dbReference type="GO" id="GO:0005199">
    <property type="term" value="F:structural constituent of cell wall"/>
    <property type="evidence" value="ECO:0007669"/>
    <property type="project" value="InterPro"/>
</dbReference>
<keyword evidence="3" id="KW-1185">Reference proteome</keyword>
<feature type="signal peptide" evidence="1">
    <location>
        <begin position="1"/>
        <end position="18"/>
    </location>
</feature>
<evidence type="ECO:0000313" key="2">
    <source>
        <dbReference type="EMBL" id="KAF2687898.1"/>
    </source>
</evidence>
<keyword evidence="1" id="KW-0732">Signal</keyword>
<dbReference type="OrthoDB" id="4094614at2759"/>
<accession>A0A6G1JBV2</accession>
<feature type="chain" id="PRO_5026096670" description="Cell wall protein SED1" evidence="1">
    <location>
        <begin position="19"/>
        <end position="152"/>
    </location>
</feature>
<dbReference type="AlphaFoldDB" id="A0A6G1JBV2"/>
<dbReference type="Proteomes" id="UP000799291">
    <property type="component" value="Unassembled WGS sequence"/>
</dbReference>
<evidence type="ECO:0008006" key="4">
    <source>
        <dbReference type="Google" id="ProtNLM"/>
    </source>
</evidence>
<evidence type="ECO:0000313" key="3">
    <source>
        <dbReference type="Proteomes" id="UP000799291"/>
    </source>
</evidence>
<evidence type="ECO:0000256" key="1">
    <source>
        <dbReference type="SAM" id="SignalP"/>
    </source>
</evidence>
<dbReference type="PANTHER" id="PTHR35523:SF1">
    <property type="entry name" value="CELL WALL PROTEIN SED1"/>
    <property type="match status" value="1"/>
</dbReference>
<dbReference type="PANTHER" id="PTHR35523">
    <property type="entry name" value="CELL WALL PROTEIN SED1"/>
    <property type="match status" value="1"/>
</dbReference>
<gene>
    <name evidence="2" type="ORF">K458DRAFT_414969</name>
</gene>
<dbReference type="GO" id="GO:0031505">
    <property type="term" value="P:fungal-type cell wall organization"/>
    <property type="evidence" value="ECO:0007669"/>
    <property type="project" value="InterPro"/>
</dbReference>
<organism evidence="2 3">
    <name type="scientific">Lentithecium fluviatile CBS 122367</name>
    <dbReference type="NCBI Taxonomy" id="1168545"/>
    <lineage>
        <taxon>Eukaryota</taxon>
        <taxon>Fungi</taxon>
        <taxon>Dikarya</taxon>
        <taxon>Ascomycota</taxon>
        <taxon>Pezizomycotina</taxon>
        <taxon>Dothideomycetes</taxon>
        <taxon>Pleosporomycetidae</taxon>
        <taxon>Pleosporales</taxon>
        <taxon>Massarineae</taxon>
        <taxon>Lentitheciaceae</taxon>
        <taxon>Lentithecium</taxon>
    </lineage>
</organism>
<sequence length="152" mass="15224">MKSFIAVAAFVAAANAYAYNTTTPVVPPVYETTTVSDYTTVCPGPTEIPVGPSSTITVTEATTLTITDCPCTITYPVVPTTAPEVPTTYPVIPSSVAPVYPTANGTVPAPVYPTGTSVPTTTGAPAPTEFPGAAGKAGLSLLAVAGALVAYL</sequence>
<reference evidence="2" key="1">
    <citation type="journal article" date="2020" name="Stud. Mycol.">
        <title>101 Dothideomycetes genomes: a test case for predicting lifestyles and emergence of pathogens.</title>
        <authorList>
            <person name="Haridas S."/>
            <person name="Albert R."/>
            <person name="Binder M."/>
            <person name="Bloem J."/>
            <person name="Labutti K."/>
            <person name="Salamov A."/>
            <person name="Andreopoulos B."/>
            <person name="Baker S."/>
            <person name="Barry K."/>
            <person name="Bills G."/>
            <person name="Bluhm B."/>
            <person name="Cannon C."/>
            <person name="Castanera R."/>
            <person name="Culley D."/>
            <person name="Daum C."/>
            <person name="Ezra D."/>
            <person name="Gonzalez J."/>
            <person name="Henrissat B."/>
            <person name="Kuo A."/>
            <person name="Liang C."/>
            <person name="Lipzen A."/>
            <person name="Lutzoni F."/>
            <person name="Magnuson J."/>
            <person name="Mondo S."/>
            <person name="Nolan M."/>
            <person name="Ohm R."/>
            <person name="Pangilinan J."/>
            <person name="Park H.-J."/>
            <person name="Ramirez L."/>
            <person name="Alfaro M."/>
            <person name="Sun H."/>
            <person name="Tritt A."/>
            <person name="Yoshinaga Y."/>
            <person name="Zwiers L.-H."/>
            <person name="Turgeon B."/>
            <person name="Goodwin S."/>
            <person name="Spatafora J."/>
            <person name="Crous P."/>
            <person name="Grigoriev I."/>
        </authorList>
    </citation>
    <scope>NUCLEOTIDE SEQUENCE</scope>
    <source>
        <strain evidence="2">CBS 122367</strain>
    </source>
</reference>
<dbReference type="EMBL" id="MU005574">
    <property type="protein sequence ID" value="KAF2687898.1"/>
    <property type="molecule type" value="Genomic_DNA"/>
</dbReference>
<dbReference type="InterPro" id="IPR038843">
    <property type="entry name" value="Sed1/Spi1"/>
</dbReference>
<name>A0A6G1JBV2_9PLEO</name>
<dbReference type="GO" id="GO:0009277">
    <property type="term" value="C:fungal-type cell wall"/>
    <property type="evidence" value="ECO:0007669"/>
    <property type="project" value="TreeGrafter"/>
</dbReference>
<protein>
    <recommendedName>
        <fullName evidence="4">Cell wall protein SED1</fullName>
    </recommendedName>
</protein>
<proteinExistence type="predicted"/>